<organism evidence="2 3">
    <name type="scientific">Thauera aminoaromatica</name>
    <dbReference type="NCBI Taxonomy" id="164330"/>
    <lineage>
        <taxon>Bacteria</taxon>
        <taxon>Pseudomonadati</taxon>
        <taxon>Pseudomonadota</taxon>
        <taxon>Betaproteobacteria</taxon>
        <taxon>Rhodocyclales</taxon>
        <taxon>Zoogloeaceae</taxon>
        <taxon>Thauera</taxon>
    </lineage>
</organism>
<accession>A0A5C7SRL8</accession>
<dbReference type="EMBL" id="SSFD01000115">
    <property type="protein sequence ID" value="TXH86239.1"/>
    <property type="molecule type" value="Genomic_DNA"/>
</dbReference>
<feature type="region of interest" description="Disordered" evidence="1">
    <location>
        <begin position="1"/>
        <end position="25"/>
    </location>
</feature>
<sequence>MADNTEKPGKGKPTRTQAGATSPAAALPEGSILSAGALMPGAVGGALALGADVSGELAELAPSFGDILASIGRGVADSQTALDRGLVDTATTLSQSNITVVTDVVQELNDDGLPVPSATQLVTQNVSLINFVRPTAHQWSHVALRMDMTVGAVDNERGISVNSKTKSARATNVGLFFGFLGIGVSSFKEKSTFRSEESDFESNWAEGRVLMDALLQPRNVDGFDPPAEVSIGPQIFMALGSVQETLNSGVVTARSTDIVITVRKANGAVNPTVTIDVDPGPFDLSFATADGFTGNTTNAAGQCRITLSRNIPSPLFQRRVRGTVTATLGQIERSTTVSL</sequence>
<evidence type="ECO:0000313" key="2">
    <source>
        <dbReference type="EMBL" id="TXH86239.1"/>
    </source>
</evidence>
<evidence type="ECO:0000313" key="3">
    <source>
        <dbReference type="Proteomes" id="UP000321192"/>
    </source>
</evidence>
<proteinExistence type="predicted"/>
<comment type="caution">
    <text evidence="2">The sequence shown here is derived from an EMBL/GenBank/DDBJ whole genome shotgun (WGS) entry which is preliminary data.</text>
</comment>
<name>A0A5C7SRL8_THASP</name>
<protein>
    <submittedName>
        <fullName evidence="2">Uncharacterized protein</fullName>
    </submittedName>
</protein>
<evidence type="ECO:0000256" key="1">
    <source>
        <dbReference type="SAM" id="MobiDB-lite"/>
    </source>
</evidence>
<dbReference type="AlphaFoldDB" id="A0A5C7SRL8"/>
<dbReference type="Proteomes" id="UP000321192">
    <property type="component" value="Unassembled WGS sequence"/>
</dbReference>
<reference evidence="2 3" key="1">
    <citation type="submission" date="2018-09" db="EMBL/GenBank/DDBJ databases">
        <title>Metagenome Assembled Genomes from an Advanced Water Purification Facility.</title>
        <authorList>
            <person name="Stamps B.W."/>
            <person name="Spear J.R."/>
        </authorList>
    </citation>
    <scope>NUCLEOTIDE SEQUENCE [LARGE SCALE GENOMIC DNA]</scope>
    <source>
        <strain evidence="2">Bin_27_1</strain>
    </source>
</reference>
<dbReference type="RefSeq" id="WP_273421478.1">
    <property type="nucleotide sequence ID" value="NZ_JAKLLK010000002.1"/>
</dbReference>
<gene>
    <name evidence="2" type="ORF">E6Q80_08055</name>
</gene>